<evidence type="ECO:0000256" key="1">
    <source>
        <dbReference type="SAM" id="MobiDB-lite"/>
    </source>
</evidence>
<evidence type="ECO:0008006" key="5">
    <source>
        <dbReference type="Google" id="ProtNLM"/>
    </source>
</evidence>
<dbReference type="Proteomes" id="UP001363151">
    <property type="component" value="Unassembled WGS sequence"/>
</dbReference>
<name>A0ABR1FJB6_AURAN</name>
<feature type="compositionally biased region" description="Low complexity" evidence="1">
    <location>
        <begin position="136"/>
        <end position="168"/>
    </location>
</feature>
<comment type="caution">
    <text evidence="3">The sequence shown here is derived from an EMBL/GenBank/DDBJ whole genome shotgun (WGS) entry which is preliminary data.</text>
</comment>
<gene>
    <name evidence="3" type="ORF">SO694_00083058</name>
</gene>
<organism evidence="3 4">
    <name type="scientific">Aureococcus anophagefferens</name>
    <name type="common">Harmful bloom alga</name>
    <dbReference type="NCBI Taxonomy" id="44056"/>
    <lineage>
        <taxon>Eukaryota</taxon>
        <taxon>Sar</taxon>
        <taxon>Stramenopiles</taxon>
        <taxon>Ochrophyta</taxon>
        <taxon>Pelagophyceae</taxon>
        <taxon>Pelagomonadales</taxon>
        <taxon>Pelagomonadaceae</taxon>
        <taxon>Aureococcus</taxon>
    </lineage>
</organism>
<dbReference type="EMBL" id="JBBJCI010000372">
    <property type="protein sequence ID" value="KAK7231920.1"/>
    <property type="molecule type" value="Genomic_DNA"/>
</dbReference>
<keyword evidence="4" id="KW-1185">Reference proteome</keyword>
<feature type="region of interest" description="Disordered" evidence="1">
    <location>
        <begin position="126"/>
        <end position="169"/>
    </location>
</feature>
<accession>A0ABR1FJB6</accession>
<sequence>MSASRAAILAASLLRAAAATNDIVAENLLPGSASDHWDVNGAGCPAVRGYITVSSALPGETTADLTWHAYNGYGGYTTYGAFTYPFLHEPFDKQFMNLSDPSHATKRAYKRSLNTPVITRDYRSVNARPLGRSSRRSASWRGTATASTTAPARISRTPTRTTSSRSRAYVSVGPRRVLDL</sequence>
<protein>
    <recommendedName>
        <fullName evidence="5">Phospholipase B-like</fullName>
    </recommendedName>
</protein>
<keyword evidence="2" id="KW-0732">Signal</keyword>
<evidence type="ECO:0000313" key="4">
    <source>
        <dbReference type="Proteomes" id="UP001363151"/>
    </source>
</evidence>
<proteinExistence type="predicted"/>
<feature type="chain" id="PRO_5046341396" description="Phospholipase B-like" evidence="2">
    <location>
        <begin position="20"/>
        <end position="180"/>
    </location>
</feature>
<evidence type="ECO:0000256" key="2">
    <source>
        <dbReference type="SAM" id="SignalP"/>
    </source>
</evidence>
<feature type="signal peptide" evidence="2">
    <location>
        <begin position="1"/>
        <end position="19"/>
    </location>
</feature>
<reference evidence="3 4" key="1">
    <citation type="submission" date="2024-03" db="EMBL/GenBank/DDBJ databases">
        <title>Aureococcus anophagefferens CCMP1851 and Kratosvirus quantuckense: Draft genome of a second virus-susceptible host strain in the model system.</title>
        <authorList>
            <person name="Chase E."/>
            <person name="Truchon A.R."/>
            <person name="Schepens W."/>
            <person name="Wilhelm S.W."/>
        </authorList>
    </citation>
    <scope>NUCLEOTIDE SEQUENCE [LARGE SCALE GENOMIC DNA]</scope>
    <source>
        <strain evidence="3 4">CCMP1851</strain>
    </source>
</reference>
<evidence type="ECO:0000313" key="3">
    <source>
        <dbReference type="EMBL" id="KAK7231920.1"/>
    </source>
</evidence>